<comment type="caution">
    <text evidence="2">The sequence shown here is derived from an EMBL/GenBank/DDBJ whole genome shotgun (WGS) entry which is preliminary data.</text>
</comment>
<name>X1JIL7_9ZZZZ</name>
<proteinExistence type="inferred from homology"/>
<reference evidence="2" key="1">
    <citation type="journal article" date="2014" name="Front. Microbiol.">
        <title>High frequency of phylogenetically diverse reductive dehalogenase-homologous genes in deep subseafloor sedimentary metagenomes.</title>
        <authorList>
            <person name="Kawai M."/>
            <person name="Futagami T."/>
            <person name="Toyoda A."/>
            <person name="Takaki Y."/>
            <person name="Nishi S."/>
            <person name="Hori S."/>
            <person name="Arai W."/>
            <person name="Tsubouchi T."/>
            <person name="Morono Y."/>
            <person name="Uchiyama I."/>
            <person name="Ito T."/>
            <person name="Fujiyama A."/>
            <person name="Inagaki F."/>
            <person name="Takami H."/>
        </authorList>
    </citation>
    <scope>NUCLEOTIDE SEQUENCE</scope>
    <source>
        <strain evidence="2">Expedition CK06-06</strain>
    </source>
</reference>
<feature type="non-terminal residue" evidence="2">
    <location>
        <position position="1"/>
    </location>
</feature>
<dbReference type="SUPFAM" id="SSF102110">
    <property type="entry name" value="(2r)-phospho-3-sulfolactate synthase ComA"/>
    <property type="match status" value="1"/>
</dbReference>
<evidence type="ECO:0008006" key="3">
    <source>
        <dbReference type="Google" id="ProtNLM"/>
    </source>
</evidence>
<comment type="similarity">
    <text evidence="1">Belongs to the phosphosulfolactate synthase family.</text>
</comment>
<gene>
    <name evidence="2" type="ORF">S03H2_54796</name>
</gene>
<evidence type="ECO:0000256" key="1">
    <source>
        <dbReference type="ARBA" id="ARBA00010424"/>
    </source>
</evidence>
<dbReference type="Gene3D" id="3.20.20.70">
    <property type="entry name" value="Aldolase class I"/>
    <property type="match status" value="1"/>
</dbReference>
<dbReference type="AlphaFoldDB" id="X1JIL7"/>
<dbReference type="EMBL" id="BARU01034960">
    <property type="protein sequence ID" value="GAH69578.1"/>
    <property type="molecule type" value="Genomic_DNA"/>
</dbReference>
<dbReference type="Pfam" id="PF02679">
    <property type="entry name" value="ComA"/>
    <property type="match status" value="1"/>
</dbReference>
<dbReference type="InterPro" id="IPR036112">
    <property type="entry name" value="ComA_synth_sf"/>
</dbReference>
<dbReference type="InterPro" id="IPR013785">
    <property type="entry name" value="Aldolase_TIM"/>
</dbReference>
<sequence length="105" mass="11709">DLEEGVFKVIVEAREAGKGVGIYDRDGKVKEDEIEAILAGVRNSDTLIWEAPIKNQQQYLILRFGPNVNLGNVPPDDILALEALRNGLRGDTLKRAYLANKTYKK</sequence>
<protein>
    <recommendedName>
        <fullName evidence="3">Phosphosulfolactate synthase</fullName>
    </recommendedName>
</protein>
<accession>X1JIL7</accession>
<dbReference type="InterPro" id="IPR003830">
    <property type="entry name" value="ComA_synth"/>
</dbReference>
<evidence type="ECO:0000313" key="2">
    <source>
        <dbReference type="EMBL" id="GAH69578.1"/>
    </source>
</evidence>
<organism evidence="2">
    <name type="scientific">marine sediment metagenome</name>
    <dbReference type="NCBI Taxonomy" id="412755"/>
    <lineage>
        <taxon>unclassified sequences</taxon>
        <taxon>metagenomes</taxon>
        <taxon>ecological metagenomes</taxon>
    </lineage>
</organism>